<dbReference type="InterPro" id="IPR051092">
    <property type="entry name" value="FYVE_RhoGEF_PH"/>
</dbReference>
<keyword evidence="4" id="KW-1185">Reference proteome</keyword>
<dbReference type="SMART" id="SM00325">
    <property type="entry name" value="RhoGEF"/>
    <property type="match status" value="1"/>
</dbReference>
<feature type="compositionally biased region" description="Low complexity" evidence="1">
    <location>
        <begin position="93"/>
        <end position="122"/>
    </location>
</feature>
<feature type="region of interest" description="Disordered" evidence="1">
    <location>
        <begin position="72"/>
        <end position="199"/>
    </location>
</feature>
<evidence type="ECO:0000256" key="1">
    <source>
        <dbReference type="SAM" id="MobiDB-lite"/>
    </source>
</evidence>
<dbReference type="AlphaFoldDB" id="A0A1X2IBK0"/>
<dbReference type="PANTHER" id="PTHR12673">
    <property type="entry name" value="FACIOGENITAL DYSPLASIA PROTEIN"/>
    <property type="match status" value="1"/>
</dbReference>
<dbReference type="Gene3D" id="1.20.900.10">
    <property type="entry name" value="Dbl homology (DH) domain"/>
    <property type="match status" value="1"/>
</dbReference>
<dbReference type="EMBL" id="MCGE01000016">
    <property type="protein sequence ID" value="ORZ13473.1"/>
    <property type="molecule type" value="Genomic_DNA"/>
</dbReference>
<dbReference type="PANTHER" id="PTHR12673:SF159">
    <property type="entry name" value="LD03170P"/>
    <property type="match status" value="1"/>
</dbReference>
<feature type="region of interest" description="Disordered" evidence="1">
    <location>
        <begin position="503"/>
        <end position="522"/>
    </location>
</feature>
<feature type="compositionally biased region" description="Polar residues" evidence="1">
    <location>
        <begin position="35"/>
        <end position="45"/>
    </location>
</feature>
<comment type="caution">
    <text evidence="3">The sequence shown here is derived from an EMBL/GenBank/DDBJ whole genome shotgun (WGS) entry which is preliminary data.</text>
</comment>
<dbReference type="GO" id="GO:0005737">
    <property type="term" value="C:cytoplasm"/>
    <property type="evidence" value="ECO:0007669"/>
    <property type="project" value="TreeGrafter"/>
</dbReference>
<dbReference type="GO" id="GO:0005085">
    <property type="term" value="F:guanyl-nucleotide exchange factor activity"/>
    <property type="evidence" value="ECO:0007669"/>
    <property type="project" value="InterPro"/>
</dbReference>
<gene>
    <name evidence="3" type="ORF">BCR42DRAFT_418382</name>
</gene>
<dbReference type="PROSITE" id="PS50010">
    <property type="entry name" value="DH_2"/>
    <property type="match status" value="1"/>
</dbReference>
<dbReference type="OrthoDB" id="660555at2759"/>
<dbReference type="SUPFAM" id="SSF48065">
    <property type="entry name" value="DBL homology domain (DH-domain)"/>
    <property type="match status" value="1"/>
</dbReference>
<feature type="compositionally biased region" description="Low complexity" evidence="1">
    <location>
        <begin position="266"/>
        <end position="281"/>
    </location>
</feature>
<accession>A0A1X2IBK0</accession>
<feature type="region of interest" description="Disordered" evidence="1">
    <location>
        <begin position="1"/>
        <end position="59"/>
    </location>
</feature>
<feature type="region of interest" description="Disordered" evidence="1">
    <location>
        <begin position="263"/>
        <end position="286"/>
    </location>
</feature>
<feature type="compositionally biased region" description="Polar residues" evidence="1">
    <location>
        <begin position="75"/>
        <end position="92"/>
    </location>
</feature>
<feature type="compositionally biased region" description="Basic and acidic residues" evidence="1">
    <location>
        <begin position="548"/>
        <end position="558"/>
    </location>
</feature>
<proteinExistence type="predicted"/>
<dbReference type="STRING" id="90262.A0A1X2IBK0"/>
<feature type="compositionally biased region" description="Low complexity" evidence="1">
    <location>
        <begin position="574"/>
        <end position="594"/>
    </location>
</feature>
<protein>
    <recommendedName>
        <fullName evidence="2">DH domain-containing protein</fullName>
    </recommendedName>
</protein>
<dbReference type="InterPro" id="IPR000219">
    <property type="entry name" value="DH_dom"/>
</dbReference>
<sequence>MNGIEEHANVLEITDNRTQQSMIQTAPDDTDKENNTLVFARQTSTKQKEKQFRRISLPPDAYRKSKFASWVHDNLPSSPCRNNSHGSRASVKSSSSDPTSASLPTPTTSPTSTDTPQLPTPTATESIPLPPRTTSLQSSALSVSTKAHEEQGETTFPSMPTPDQEKKKKRFLPLVSRIRLGPGDRSSKKTVSINPPEPPPQLLLSALHCSDQDVMERYSTAGSPYYSDSQSETTSSPSITPMASISESPTSFYWAEKEGMGLSFTNEENNSNNDNESHNLSTAMDPSLKVRRRSSCPLMSLRHSTTPQESVMMQSFCSSIPASINTTTANMTNHHHHHPSSPPSLTVAQDVYDDEQQCVLSFSAIKPRSQPLRRRTSGKREKRALRAWHDTLVASLKAEQDDGTSSHRSLSTLTMDQLANEKRERYALTRKFILREFYLTEVTFWNQLYYSKVMFLDPLQLSLARHSTFTRPSDLDIFSNLPDLMQCSSQLIRSMAPFLDHPPSAKMASTSTPTTPSASYQDLSSITLTSSSSSNTTNSMSTTPSTIFDDHHHSTSHEHPHHQRRPLSHHDSFTTTISSSIPPSPTSSTSSSSTANMLPIHLHADTQSLPSPNDQLLLGKEICAMASQFVVFLRWALDYKVNRKKLDHRSQHNKGFASYQEKLSLRKETNQFHVHDYLIIPIQRITRYGLLLADLQKHTEKEHPDYHYISRARMILTSLAVAMNKAQHK</sequence>
<name>A0A1X2IBK0_9FUNG</name>
<evidence type="ECO:0000259" key="2">
    <source>
        <dbReference type="PROSITE" id="PS50010"/>
    </source>
</evidence>
<feature type="compositionally biased region" description="Low complexity" evidence="1">
    <location>
        <begin position="227"/>
        <end position="240"/>
    </location>
</feature>
<organism evidence="3 4">
    <name type="scientific">Absidia repens</name>
    <dbReference type="NCBI Taxonomy" id="90262"/>
    <lineage>
        <taxon>Eukaryota</taxon>
        <taxon>Fungi</taxon>
        <taxon>Fungi incertae sedis</taxon>
        <taxon>Mucoromycota</taxon>
        <taxon>Mucoromycotina</taxon>
        <taxon>Mucoromycetes</taxon>
        <taxon>Mucorales</taxon>
        <taxon>Cunninghamellaceae</taxon>
        <taxon>Absidia</taxon>
    </lineage>
</organism>
<dbReference type="InterPro" id="IPR035899">
    <property type="entry name" value="DBL_dom_sf"/>
</dbReference>
<feature type="compositionally biased region" description="Polar residues" evidence="1">
    <location>
        <begin position="132"/>
        <end position="145"/>
    </location>
</feature>
<evidence type="ECO:0000313" key="3">
    <source>
        <dbReference type="EMBL" id="ORZ13473.1"/>
    </source>
</evidence>
<feature type="domain" description="DH" evidence="2">
    <location>
        <begin position="429"/>
        <end position="726"/>
    </location>
</feature>
<feature type="region of interest" description="Disordered" evidence="1">
    <location>
        <begin position="221"/>
        <end position="245"/>
    </location>
</feature>
<feature type="compositionally biased region" description="Low complexity" evidence="1">
    <location>
        <begin position="530"/>
        <end position="547"/>
    </location>
</feature>
<reference evidence="3 4" key="1">
    <citation type="submission" date="2016-07" db="EMBL/GenBank/DDBJ databases">
        <title>Pervasive Adenine N6-methylation of Active Genes in Fungi.</title>
        <authorList>
            <consortium name="DOE Joint Genome Institute"/>
            <person name="Mondo S.J."/>
            <person name="Dannebaum R.O."/>
            <person name="Kuo R.C."/>
            <person name="Labutti K."/>
            <person name="Haridas S."/>
            <person name="Kuo A."/>
            <person name="Salamov A."/>
            <person name="Ahrendt S.R."/>
            <person name="Lipzen A."/>
            <person name="Sullivan W."/>
            <person name="Andreopoulos W.B."/>
            <person name="Clum A."/>
            <person name="Lindquist E."/>
            <person name="Daum C."/>
            <person name="Ramamoorthy G.K."/>
            <person name="Gryganskyi A."/>
            <person name="Culley D."/>
            <person name="Magnuson J.K."/>
            <person name="James T.Y."/>
            <person name="O'Malley M.A."/>
            <person name="Stajich J.E."/>
            <person name="Spatafora J.W."/>
            <person name="Visel A."/>
            <person name="Grigoriev I.V."/>
        </authorList>
    </citation>
    <scope>NUCLEOTIDE SEQUENCE [LARGE SCALE GENOMIC DNA]</scope>
    <source>
        <strain evidence="3 4">NRRL 1336</strain>
    </source>
</reference>
<dbReference type="Pfam" id="PF00621">
    <property type="entry name" value="RhoGEF"/>
    <property type="match status" value="1"/>
</dbReference>
<evidence type="ECO:0000313" key="4">
    <source>
        <dbReference type="Proteomes" id="UP000193560"/>
    </source>
</evidence>
<feature type="region of interest" description="Disordered" evidence="1">
    <location>
        <begin position="530"/>
        <end position="594"/>
    </location>
</feature>
<dbReference type="Proteomes" id="UP000193560">
    <property type="component" value="Unassembled WGS sequence"/>
</dbReference>